<dbReference type="EMBL" id="ML208403">
    <property type="protein sequence ID" value="TFK66513.1"/>
    <property type="molecule type" value="Genomic_DNA"/>
</dbReference>
<evidence type="ECO:0000313" key="1">
    <source>
        <dbReference type="EMBL" id="TFK66513.1"/>
    </source>
</evidence>
<reference evidence="1 2" key="1">
    <citation type="journal article" date="2019" name="Nat. Ecol. Evol.">
        <title>Megaphylogeny resolves global patterns of mushroom evolution.</title>
        <authorList>
            <person name="Varga T."/>
            <person name="Krizsan K."/>
            <person name="Foldi C."/>
            <person name="Dima B."/>
            <person name="Sanchez-Garcia M."/>
            <person name="Sanchez-Ramirez S."/>
            <person name="Szollosi G.J."/>
            <person name="Szarkandi J.G."/>
            <person name="Papp V."/>
            <person name="Albert L."/>
            <person name="Andreopoulos W."/>
            <person name="Angelini C."/>
            <person name="Antonin V."/>
            <person name="Barry K.W."/>
            <person name="Bougher N.L."/>
            <person name="Buchanan P."/>
            <person name="Buyck B."/>
            <person name="Bense V."/>
            <person name="Catcheside P."/>
            <person name="Chovatia M."/>
            <person name="Cooper J."/>
            <person name="Damon W."/>
            <person name="Desjardin D."/>
            <person name="Finy P."/>
            <person name="Geml J."/>
            <person name="Haridas S."/>
            <person name="Hughes K."/>
            <person name="Justo A."/>
            <person name="Karasinski D."/>
            <person name="Kautmanova I."/>
            <person name="Kiss B."/>
            <person name="Kocsube S."/>
            <person name="Kotiranta H."/>
            <person name="LaButti K.M."/>
            <person name="Lechner B.E."/>
            <person name="Liimatainen K."/>
            <person name="Lipzen A."/>
            <person name="Lukacs Z."/>
            <person name="Mihaltcheva S."/>
            <person name="Morgado L.N."/>
            <person name="Niskanen T."/>
            <person name="Noordeloos M.E."/>
            <person name="Ohm R.A."/>
            <person name="Ortiz-Santana B."/>
            <person name="Ovrebo C."/>
            <person name="Racz N."/>
            <person name="Riley R."/>
            <person name="Savchenko A."/>
            <person name="Shiryaev A."/>
            <person name="Soop K."/>
            <person name="Spirin V."/>
            <person name="Szebenyi C."/>
            <person name="Tomsovsky M."/>
            <person name="Tulloss R.E."/>
            <person name="Uehling J."/>
            <person name="Grigoriev I.V."/>
            <person name="Vagvolgyi C."/>
            <person name="Papp T."/>
            <person name="Martin F.M."/>
            <person name="Miettinen O."/>
            <person name="Hibbett D.S."/>
            <person name="Nagy L.G."/>
        </authorList>
    </citation>
    <scope>NUCLEOTIDE SEQUENCE [LARGE SCALE GENOMIC DNA]</scope>
    <source>
        <strain evidence="1 2">NL-1719</strain>
    </source>
</reference>
<accession>A0ACD3AKR5</accession>
<protein>
    <submittedName>
        <fullName evidence="1">Uncharacterized protein</fullName>
    </submittedName>
</protein>
<organism evidence="1 2">
    <name type="scientific">Pluteus cervinus</name>
    <dbReference type="NCBI Taxonomy" id="181527"/>
    <lineage>
        <taxon>Eukaryota</taxon>
        <taxon>Fungi</taxon>
        <taxon>Dikarya</taxon>
        <taxon>Basidiomycota</taxon>
        <taxon>Agaricomycotina</taxon>
        <taxon>Agaricomycetes</taxon>
        <taxon>Agaricomycetidae</taxon>
        <taxon>Agaricales</taxon>
        <taxon>Pluteineae</taxon>
        <taxon>Pluteaceae</taxon>
        <taxon>Pluteus</taxon>
    </lineage>
</organism>
<sequence length="274" mass="30323">MANSIVLRKGFEKASASHNTKMGVGKMEVDRCEEVKARMVKAILAGDVEALSSNTSESFTKNLLMRFIVSKLEGQSMLSLVLIAKANLNKHQDPAQTFRQVGRPPSRMATPGQTVRMTTQEQGVNIELQHLPAVLTALKVEICCGNRGVNALAQAEKNSIVATYRKRGIRKLGENNAGHPNQRRNAQRSHLNTEYSLGVRYYLFMVALSGLNALLKLKLPPDHIALLASFDGIMYSIFASPVVLHIREQAYQTRVHVMNAININVEAEFQRSGL</sequence>
<proteinExistence type="predicted"/>
<gene>
    <name evidence="1" type="ORF">BDN72DRAFT_899779</name>
</gene>
<evidence type="ECO:0000313" key="2">
    <source>
        <dbReference type="Proteomes" id="UP000308600"/>
    </source>
</evidence>
<keyword evidence="2" id="KW-1185">Reference proteome</keyword>
<dbReference type="Proteomes" id="UP000308600">
    <property type="component" value="Unassembled WGS sequence"/>
</dbReference>
<name>A0ACD3AKR5_9AGAR</name>